<keyword evidence="4" id="KW-0146">Chitin degradation</keyword>
<dbReference type="Pfam" id="PF00704">
    <property type="entry name" value="Glyco_hydro_18"/>
    <property type="match status" value="1"/>
</dbReference>
<evidence type="ECO:0000259" key="11">
    <source>
        <dbReference type="PROSITE" id="PS51910"/>
    </source>
</evidence>
<gene>
    <name evidence="12" type="primary">CHT2_2</name>
    <name evidence="12" type="ORF">LTR09_012346</name>
</gene>
<dbReference type="PANTHER" id="PTHR45708">
    <property type="entry name" value="ENDOCHITINASE"/>
    <property type="match status" value="1"/>
</dbReference>
<evidence type="ECO:0000256" key="2">
    <source>
        <dbReference type="ARBA" id="ARBA00012729"/>
    </source>
</evidence>
<evidence type="ECO:0000313" key="13">
    <source>
        <dbReference type="Proteomes" id="UP001271007"/>
    </source>
</evidence>
<dbReference type="Gene3D" id="3.20.20.80">
    <property type="entry name" value="Glycosidases"/>
    <property type="match status" value="1"/>
</dbReference>
<evidence type="ECO:0000256" key="3">
    <source>
        <dbReference type="ARBA" id="ARBA00022801"/>
    </source>
</evidence>
<keyword evidence="6 8" id="KW-0326">Glycosidase</keyword>
<evidence type="ECO:0000256" key="1">
    <source>
        <dbReference type="ARBA" id="ARBA00000822"/>
    </source>
</evidence>
<accession>A0AAJ0DA37</accession>
<dbReference type="PROSITE" id="PS51910">
    <property type="entry name" value="GH18_2"/>
    <property type="match status" value="1"/>
</dbReference>
<dbReference type="EMBL" id="JAWDJX010000112">
    <property type="protein sequence ID" value="KAK3046145.1"/>
    <property type="molecule type" value="Genomic_DNA"/>
</dbReference>
<dbReference type="GO" id="GO:0005576">
    <property type="term" value="C:extracellular region"/>
    <property type="evidence" value="ECO:0007669"/>
    <property type="project" value="TreeGrafter"/>
</dbReference>
<dbReference type="InterPro" id="IPR050542">
    <property type="entry name" value="Glycosyl_Hydrlase18_Chitinase"/>
</dbReference>
<dbReference type="InterPro" id="IPR001223">
    <property type="entry name" value="Glyco_hydro18_cat"/>
</dbReference>
<name>A0AAJ0DA37_9PEZI</name>
<evidence type="ECO:0000256" key="10">
    <source>
        <dbReference type="SAM" id="SignalP"/>
    </source>
</evidence>
<feature type="chain" id="PRO_5042505756" description="chitinase" evidence="10">
    <location>
        <begin position="27"/>
        <end position="324"/>
    </location>
</feature>
<keyword evidence="7" id="KW-0624">Polysaccharide degradation</keyword>
<dbReference type="EC" id="3.2.1.14" evidence="2"/>
<dbReference type="AlphaFoldDB" id="A0AAJ0DA37"/>
<evidence type="ECO:0000313" key="12">
    <source>
        <dbReference type="EMBL" id="KAK3046145.1"/>
    </source>
</evidence>
<keyword evidence="10" id="KW-0732">Signal</keyword>
<dbReference type="PROSITE" id="PS01095">
    <property type="entry name" value="GH18_1"/>
    <property type="match status" value="1"/>
</dbReference>
<comment type="caution">
    <text evidence="12">The sequence shown here is derived from an EMBL/GenBank/DDBJ whole genome shotgun (WGS) entry which is preliminary data.</text>
</comment>
<comment type="similarity">
    <text evidence="9">Belongs to the glycosyl hydrolase 18 family.</text>
</comment>
<sequence length="324" mass="34835">MVRVDSRGLVFAARAILMLLATVSEASIHTRNNVAVYWDSNIDIIPMAFLTQISTGAGELPVLNFANQQDRCSICQQKYGKKILLSIGGATYTAGGFSSPAVAVAAADLIWSMFGPQRALNSTTLRPRDVTTLRPFGRAVLDGFNLDLESPIKNGVPSAGQLRRLMKQDRVKEYLLTAAPQCVYPDVVNNAILSNVPFDAMFVQFYNNPCGVHSFHAGVTNQSFFDFSTWDDWACTKSANPHVKVFVGVPASPEAAGSGCVSASALGRVIDYCKHFGSFGGVTMWDASQAYANEGFVGDVKSAVQSVSSRVKQRETVVRGGGMG</sequence>
<evidence type="ECO:0000256" key="9">
    <source>
        <dbReference type="RuleBase" id="RU004453"/>
    </source>
</evidence>
<proteinExistence type="inferred from homology"/>
<dbReference type="GO" id="GO:0008843">
    <property type="term" value="F:endochitinase activity"/>
    <property type="evidence" value="ECO:0007669"/>
    <property type="project" value="UniProtKB-EC"/>
</dbReference>
<evidence type="ECO:0000256" key="5">
    <source>
        <dbReference type="ARBA" id="ARBA00023277"/>
    </source>
</evidence>
<dbReference type="GO" id="GO:0006032">
    <property type="term" value="P:chitin catabolic process"/>
    <property type="evidence" value="ECO:0007669"/>
    <property type="project" value="UniProtKB-KW"/>
</dbReference>
<keyword evidence="5" id="KW-0119">Carbohydrate metabolism</keyword>
<evidence type="ECO:0000256" key="8">
    <source>
        <dbReference type="RuleBase" id="RU000489"/>
    </source>
</evidence>
<comment type="catalytic activity">
    <reaction evidence="1">
        <text>Random endo-hydrolysis of N-acetyl-beta-D-glucosaminide (1-&gt;4)-beta-linkages in chitin and chitodextrins.</text>
        <dbReference type="EC" id="3.2.1.14"/>
    </reaction>
</comment>
<evidence type="ECO:0000256" key="4">
    <source>
        <dbReference type="ARBA" id="ARBA00023024"/>
    </source>
</evidence>
<organism evidence="12 13">
    <name type="scientific">Extremus antarcticus</name>
    <dbReference type="NCBI Taxonomy" id="702011"/>
    <lineage>
        <taxon>Eukaryota</taxon>
        <taxon>Fungi</taxon>
        <taxon>Dikarya</taxon>
        <taxon>Ascomycota</taxon>
        <taxon>Pezizomycotina</taxon>
        <taxon>Dothideomycetes</taxon>
        <taxon>Dothideomycetidae</taxon>
        <taxon>Mycosphaerellales</taxon>
        <taxon>Extremaceae</taxon>
        <taxon>Extremus</taxon>
    </lineage>
</organism>
<evidence type="ECO:0000256" key="7">
    <source>
        <dbReference type="ARBA" id="ARBA00023326"/>
    </source>
</evidence>
<keyword evidence="13" id="KW-1185">Reference proteome</keyword>
<keyword evidence="3 8" id="KW-0378">Hydrolase</keyword>
<feature type="signal peptide" evidence="10">
    <location>
        <begin position="1"/>
        <end position="26"/>
    </location>
</feature>
<protein>
    <recommendedName>
        <fullName evidence="2">chitinase</fullName>
        <ecNumber evidence="2">3.2.1.14</ecNumber>
    </recommendedName>
</protein>
<dbReference type="SUPFAM" id="SSF51445">
    <property type="entry name" value="(Trans)glycosidases"/>
    <property type="match status" value="1"/>
</dbReference>
<evidence type="ECO:0000256" key="6">
    <source>
        <dbReference type="ARBA" id="ARBA00023295"/>
    </source>
</evidence>
<feature type="domain" description="GH18" evidence="11">
    <location>
        <begin position="15"/>
        <end position="307"/>
    </location>
</feature>
<dbReference type="PANTHER" id="PTHR45708:SF49">
    <property type="entry name" value="ENDOCHITINASE"/>
    <property type="match status" value="1"/>
</dbReference>
<dbReference type="Proteomes" id="UP001271007">
    <property type="component" value="Unassembled WGS sequence"/>
</dbReference>
<dbReference type="GO" id="GO:0000272">
    <property type="term" value="P:polysaccharide catabolic process"/>
    <property type="evidence" value="ECO:0007669"/>
    <property type="project" value="UniProtKB-KW"/>
</dbReference>
<dbReference type="InterPro" id="IPR001579">
    <property type="entry name" value="Glyco_hydro_18_chit_AS"/>
</dbReference>
<reference evidence="12" key="1">
    <citation type="submission" date="2023-04" db="EMBL/GenBank/DDBJ databases">
        <title>Black Yeasts Isolated from many extreme environments.</title>
        <authorList>
            <person name="Coleine C."/>
            <person name="Stajich J.E."/>
            <person name="Selbmann L."/>
        </authorList>
    </citation>
    <scope>NUCLEOTIDE SEQUENCE</scope>
    <source>
        <strain evidence="12">CCFEE 5312</strain>
    </source>
</reference>
<dbReference type="InterPro" id="IPR017853">
    <property type="entry name" value="GH"/>
</dbReference>